<dbReference type="eggNOG" id="arCOG01310">
    <property type="taxonomic scope" value="Archaea"/>
</dbReference>
<dbReference type="Pfam" id="PF00932">
    <property type="entry name" value="LTD"/>
    <property type="match status" value="1"/>
</dbReference>
<dbReference type="InterPro" id="IPR002071">
    <property type="entry name" value="Thermonucl_AS"/>
</dbReference>
<evidence type="ECO:0000313" key="5">
    <source>
        <dbReference type="Proteomes" id="UP000003751"/>
    </source>
</evidence>
<dbReference type="RefSeq" id="WP_007976325.1">
    <property type="nucleotide sequence ID" value="NZ_AEMG01000002.1"/>
</dbReference>
<evidence type="ECO:0000313" key="4">
    <source>
        <dbReference type="EMBL" id="SHL50481.1"/>
    </source>
</evidence>
<dbReference type="eggNOG" id="arCOG08231">
    <property type="taxonomic scope" value="Archaea"/>
</dbReference>
<dbReference type="InterPro" id="IPR016071">
    <property type="entry name" value="Staphylococal_nuclease_OB-fold"/>
</dbReference>
<sequence length="806" mass="84938">MRRRTFMSALAAATATGPITTTLSSEVRAASGDIPPLVCHSTSSFLDASGGELTDSSIIAVWAEDTATNHDADSNGDATLYSSGTPIPLVVSDSNVVAFGSMLVEDGTNWQQGNEEFVLNAWDAELGGSGTVLFDEGHGQYYDLASFSKFESYAENNGYTVTATSNLSADLGSADAAVITSPSTAFSSSELDDLATFVAGGGTLFVHDQSDYNDNDTTANLNDFASYLGLSFRFNDDEVLDTSNNGGADYKPLTSQFNTAFDYFTDRDGLGLDKSKTYTVDVTKVSDGDTVTVQFADGSTESIRILGIDTPEKASNSSAERIQEWEGIESMTYLQTWGSNATDFGKSELGGATVELSFDQNEPLRDTYGRVLGYIHYDATGDGTRDDFYNLRAVETGNARVYGSGSSYHDDIWRAEDTAQSNGTGVWGQSDPDASSEIRNRAVNDLFLPQAASVKTPSGGVSDSRVPIYAESTATQSGGYTYSGDIPLAAVDDAANVAVVGSPLIDESYESSEGFAVDTSDYENFVFLTNLIDYVSDRSGDILIDGGHGQFDASYAVSNDDAAYYQRYLEGVDLSFDQANDLDTFDLSRWQAIVVTTPADAFTSAEIDALTSFVADGGAVVLVGAGTAPSGARTNLNDLASALGTDLRINGDHVTDGTNNVNGDSGIPTTTVFDTSFPLFDAYDGSTGGGDGGSGSGDLSIAQIHEDAAGNDNNNLNDEYVVFENPGTGSIDLSGWTVEDEAAHTYAFPSGFTLDAGAQVTLHTGTGSDTSSDLYWGNTGTAIWNNGGDTVSVYDDSGALYTSESY</sequence>
<evidence type="ECO:0000259" key="2">
    <source>
        <dbReference type="PROSITE" id="PS51841"/>
    </source>
</evidence>
<name>E7QMX3_HALPU</name>
<dbReference type="InterPro" id="IPR029062">
    <property type="entry name" value="Class_I_gatase-like"/>
</dbReference>
<dbReference type="SUPFAM" id="SSF74853">
    <property type="entry name" value="Lamin A/C globular tail domain"/>
    <property type="match status" value="1"/>
</dbReference>
<dbReference type="Proteomes" id="UP000184203">
    <property type="component" value="Unassembled WGS sequence"/>
</dbReference>
<organism evidence="3 5">
    <name type="scientific">Haladaptatus paucihalophilus DX253</name>
    <dbReference type="NCBI Taxonomy" id="797209"/>
    <lineage>
        <taxon>Archaea</taxon>
        <taxon>Methanobacteriati</taxon>
        <taxon>Methanobacteriota</taxon>
        <taxon>Stenosarchaea group</taxon>
        <taxon>Halobacteria</taxon>
        <taxon>Halobacteriales</taxon>
        <taxon>Haladaptataceae</taxon>
        <taxon>Haladaptatus</taxon>
    </lineage>
</organism>
<keyword evidence="6" id="KW-1185">Reference proteome</keyword>
<reference evidence="3 5" key="1">
    <citation type="journal article" date="2014" name="ISME J.">
        <title>Trehalose/2-sulfotrehalose biosynthesis and glycine-betaine uptake are widely spread mechanisms for osmoadaptation in the Halobacteriales.</title>
        <authorList>
            <person name="Youssef N.H."/>
            <person name="Savage-Ashlock K.N."/>
            <person name="McCully A.L."/>
            <person name="Luedtke B."/>
            <person name="Shaw E.I."/>
            <person name="Hoff W.D."/>
            <person name="Elshahed M.S."/>
        </authorList>
    </citation>
    <scope>NUCLEOTIDE SEQUENCE [LARGE SCALE GENOMIC DNA]</scope>
    <source>
        <strain evidence="3 5">DX253</strain>
    </source>
</reference>
<dbReference type="PROSITE" id="PS51841">
    <property type="entry name" value="LTD"/>
    <property type="match status" value="1"/>
</dbReference>
<dbReference type="InterPro" id="IPR025646">
    <property type="entry name" value="DUF4350"/>
</dbReference>
<feature type="domain" description="LTD" evidence="2">
    <location>
        <begin position="687"/>
        <end position="806"/>
    </location>
</feature>
<dbReference type="InterPro" id="IPR036415">
    <property type="entry name" value="Lamin_tail_dom_sf"/>
</dbReference>
<dbReference type="STRING" id="797209.GCA_000376445_01920"/>
<dbReference type="EMBL" id="FRAN01000007">
    <property type="protein sequence ID" value="SHL50481.1"/>
    <property type="molecule type" value="Genomic_DNA"/>
</dbReference>
<dbReference type="GO" id="GO:0004519">
    <property type="term" value="F:endonuclease activity"/>
    <property type="evidence" value="ECO:0007669"/>
    <property type="project" value="UniProtKB-KW"/>
</dbReference>
<gene>
    <name evidence="4" type="ORF">SAMN05444342_3990</name>
    <name evidence="3" type="ORF">ZOD2009_01455</name>
</gene>
<proteinExistence type="predicted"/>
<dbReference type="InterPro" id="IPR035437">
    <property type="entry name" value="SNase_OB-fold_sf"/>
</dbReference>
<dbReference type="InterPro" id="IPR001322">
    <property type="entry name" value="Lamin_tail_dom"/>
</dbReference>
<feature type="domain" description="TNase-like" evidence="1">
    <location>
        <begin position="276"/>
        <end position="429"/>
    </location>
</feature>
<dbReference type="Pfam" id="PF00565">
    <property type="entry name" value="SNase"/>
    <property type="match status" value="1"/>
</dbReference>
<dbReference type="Gene3D" id="2.60.40.1260">
    <property type="entry name" value="Lamin Tail domain"/>
    <property type="match status" value="1"/>
</dbReference>
<reference evidence="6" key="2">
    <citation type="submission" date="2016-11" db="EMBL/GenBank/DDBJ databases">
        <authorList>
            <person name="Varghese N."/>
            <person name="Submissions S."/>
        </authorList>
    </citation>
    <scope>NUCLEOTIDE SEQUENCE [LARGE SCALE GENOMIC DNA]</scope>
    <source>
        <strain evidence="6">DX253</strain>
    </source>
</reference>
<evidence type="ECO:0000313" key="3">
    <source>
        <dbReference type="EMBL" id="EFW93768.1"/>
    </source>
</evidence>
<evidence type="ECO:0000313" key="6">
    <source>
        <dbReference type="Proteomes" id="UP000184203"/>
    </source>
</evidence>
<keyword evidence="4" id="KW-0540">Nuclease</keyword>
<protein>
    <submittedName>
        <fullName evidence="4">Endonuclease YncB, thermonuclease family</fullName>
    </submittedName>
    <submittedName>
        <fullName evidence="3">Nuclease-like protein</fullName>
    </submittedName>
</protein>
<dbReference type="Gene3D" id="2.40.50.90">
    <property type="match status" value="1"/>
</dbReference>
<accession>E7QMX3</accession>
<dbReference type="OrthoDB" id="3327at2157"/>
<dbReference type="PROSITE" id="PS01123">
    <property type="entry name" value="TNASE_1"/>
    <property type="match status" value="1"/>
</dbReference>
<evidence type="ECO:0000259" key="1">
    <source>
        <dbReference type="PROSITE" id="PS50830"/>
    </source>
</evidence>
<reference evidence="4" key="3">
    <citation type="submission" date="2016-11" db="EMBL/GenBank/DDBJ databases">
        <authorList>
            <person name="Jaros S."/>
            <person name="Januszkiewicz K."/>
            <person name="Wedrychowicz H."/>
        </authorList>
    </citation>
    <scope>NUCLEOTIDE SEQUENCE [LARGE SCALE GENOMIC DNA]</scope>
    <source>
        <strain evidence="4">DX253</strain>
    </source>
</reference>
<dbReference type="SMART" id="SM00318">
    <property type="entry name" value="SNc"/>
    <property type="match status" value="1"/>
</dbReference>
<dbReference type="SUPFAM" id="SSF52317">
    <property type="entry name" value="Class I glutamine amidotransferase-like"/>
    <property type="match status" value="1"/>
</dbReference>
<keyword evidence="4" id="KW-0378">Hydrolase</keyword>
<dbReference type="Proteomes" id="UP000003751">
    <property type="component" value="Unassembled WGS sequence"/>
</dbReference>
<dbReference type="GO" id="GO:0003676">
    <property type="term" value="F:nucleic acid binding"/>
    <property type="evidence" value="ECO:0007669"/>
    <property type="project" value="InterPro"/>
</dbReference>
<dbReference type="PATRIC" id="fig|797209.4.peg.275"/>
<keyword evidence="4" id="KW-0255">Endonuclease</keyword>
<dbReference type="EMBL" id="AEMG01000002">
    <property type="protein sequence ID" value="EFW93768.1"/>
    <property type="molecule type" value="Genomic_DNA"/>
</dbReference>
<dbReference type="PROSITE" id="PS50830">
    <property type="entry name" value="TNASE_3"/>
    <property type="match status" value="1"/>
</dbReference>
<dbReference type="eggNOG" id="arCOG03192">
    <property type="taxonomic scope" value="Archaea"/>
</dbReference>
<dbReference type="AlphaFoldDB" id="E7QMX3"/>
<dbReference type="SUPFAM" id="SSF50199">
    <property type="entry name" value="Staphylococcal nuclease"/>
    <property type="match status" value="1"/>
</dbReference>
<dbReference type="Pfam" id="PF14258">
    <property type="entry name" value="DUF4350"/>
    <property type="match status" value="1"/>
</dbReference>